<dbReference type="SUPFAM" id="SSF56112">
    <property type="entry name" value="Protein kinase-like (PK-like)"/>
    <property type="match status" value="1"/>
</dbReference>
<organism evidence="2 3">
    <name type="scientific">Marseillevirus marseillevirus</name>
    <name type="common">GBM</name>
    <dbReference type="NCBI Taxonomy" id="694581"/>
    <lineage>
        <taxon>Viruses</taxon>
        <taxon>Varidnaviria</taxon>
        <taxon>Bamfordvirae</taxon>
        <taxon>Nucleocytoviricota</taxon>
        <taxon>Megaviricetes</taxon>
        <taxon>Pimascovirales</taxon>
        <taxon>Pimascovirales incertae sedis</taxon>
        <taxon>Marseilleviridae</taxon>
        <taxon>Marseillevirus</taxon>
        <taxon>Marseillevirus massiliense</taxon>
    </lineage>
</organism>
<dbReference type="InterPro" id="IPR002575">
    <property type="entry name" value="Aminoglycoside_PTrfase"/>
</dbReference>
<accession>D2XAZ2</accession>
<organismHost>
    <name type="scientific">Acanthamoeba</name>
    <dbReference type="NCBI Taxonomy" id="5754"/>
</organismHost>
<keyword evidence="2" id="KW-0808">Transferase</keyword>
<dbReference type="GeneID" id="8746590"/>
<dbReference type="Pfam" id="PF01636">
    <property type="entry name" value="APH"/>
    <property type="match status" value="1"/>
</dbReference>
<feature type="domain" description="Protein kinase" evidence="1">
    <location>
        <begin position="1"/>
        <end position="195"/>
    </location>
</feature>
<keyword evidence="3" id="KW-1185">Reference proteome</keyword>
<evidence type="ECO:0000313" key="3">
    <source>
        <dbReference type="Proteomes" id="UP000029780"/>
    </source>
</evidence>
<name>D2XAZ2_GBMV</name>
<evidence type="ECO:0000259" key="1">
    <source>
        <dbReference type="PROSITE" id="PS50011"/>
    </source>
</evidence>
<dbReference type="RefSeq" id="YP_003407081.1">
    <property type="nucleotide sequence ID" value="NC_013756.1"/>
</dbReference>
<dbReference type="Proteomes" id="UP000029780">
    <property type="component" value="Segment"/>
</dbReference>
<dbReference type="GO" id="GO:0004674">
    <property type="term" value="F:protein serine/threonine kinase activity"/>
    <property type="evidence" value="ECO:0007669"/>
    <property type="project" value="UniProtKB-KW"/>
</dbReference>
<gene>
    <name evidence="2" type="ORF">MAR_ORF353</name>
</gene>
<dbReference type="OrthoDB" id="13918at10239"/>
<keyword evidence="2" id="KW-0723">Serine/threonine-protein kinase</keyword>
<evidence type="ECO:0000313" key="2">
    <source>
        <dbReference type="EMBL" id="ADB04119.1"/>
    </source>
</evidence>
<dbReference type="EMBL" id="GU071086">
    <property type="protein sequence ID" value="ADB04119.1"/>
    <property type="molecule type" value="Genomic_DNA"/>
</dbReference>
<dbReference type="KEGG" id="vg:8746590"/>
<sequence length="195" mass="22458">MEIVVVKYEGQEETFEGEDEYDALCDAKEWLQAEAWENSRHLEEEGQFLKPIVCVEGGEPKEAEFYRRLEGTGITPKFLGSGKLFSFEIIRKRTGKVSKQQYSYVLLERFGKALDKMYPPTDGMISSELLLEDPEHFENIFPSKTFPDSLKQKIRQLLENLSSHGIEHQDLHTGNILTDGETNLKLIDFQYAAFL</sequence>
<dbReference type="GO" id="GO:0005524">
    <property type="term" value="F:ATP binding"/>
    <property type="evidence" value="ECO:0007669"/>
    <property type="project" value="InterPro"/>
</dbReference>
<dbReference type="PROSITE" id="PS50011">
    <property type="entry name" value="PROTEIN_KINASE_DOM"/>
    <property type="match status" value="1"/>
</dbReference>
<protein>
    <submittedName>
        <fullName evidence="2">Divergent serine/threonine protein kinase</fullName>
    </submittedName>
</protein>
<keyword evidence="2" id="KW-0418">Kinase</keyword>
<dbReference type="InterPro" id="IPR000719">
    <property type="entry name" value="Prot_kinase_dom"/>
</dbReference>
<dbReference type="InterPro" id="IPR011009">
    <property type="entry name" value="Kinase-like_dom_sf"/>
</dbReference>
<reference evidence="2 3" key="1">
    <citation type="journal article" date="2009" name="Proc. Natl. Acad. Sci. U.S.A.">
        <title>Giant Marseillevirus highlights the role of amoebae as a melting pot in emergence of chimeric microorganisms.</title>
        <authorList>
            <person name="Boyer M."/>
            <person name="Yutin N."/>
            <person name="Pagnier I."/>
            <person name="Barrassi L."/>
            <person name="Fournous G."/>
            <person name="Espinosa L."/>
            <person name="Robert C."/>
            <person name="Azza S."/>
            <person name="Sun S."/>
            <person name="Rossmann M.G."/>
            <person name="Suzan-Monti M."/>
            <person name="La Scola B."/>
            <person name="Koonin E.V."/>
            <person name="Raoult D."/>
        </authorList>
    </citation>
    <scope>NUCLEOTIDE SEQUENCE [LARGE SCALE GENOMIC DNA]</scope>
    <source>
        <strain evidence="2 3">T19</strain>
    </source>
</reference>
<proteinExistence type="predicted"/>
<dbReference type="Gene3D" id="1.10.510.10">
    <property type="entry name" value="Transferase(Phosphotransferase) domain 1"/>
    <property type="match status" value="1"/>
</dbReference>